<proteinExistence type="predicted"/>
<feature type="domain" description="Transglutaminase-like" evidence="2">
    <location>
        <begin position="193"/>
        <end position="267"/>
    </location>
</feature>
<gene>
    <name evidence="3" type="ORF">VSDG_02595</name>
</gene>
<dbReference type="SMART" id="SM00460">
    <property type="entry name" value="TGc"/>
    <property type="match status" value="1"/>
</dbReference>
<dbReference type="Pfam" id="PF01841">
    <property type="entry name" value="Transglut_core"/>
    <property type="match status" value="1"/>
</dbReference>
<dbReference type="STRING" id="252740.A0A423WG07"/>
<dbReference type="SUPFAM" id="SSF54001">
    <property type="entry name" value="Cysteine proteinases"/>
    <property type="match status" value="1"/>
</dbReference>
<dbReference type="PANTHER" id="PTHR46333">
    <property type="entry name" value="CYTOKINESIS PROTEIN 3"/>
    <property type="match status" value="1"/>
</dbReference>
<evidence type="ECO:0000259" key="2">
    <source>
        <dbReference type="SMART" id="SM00460"/>
    </source>
</evidence>
<dbReference type="Gene3D" id="3.10.620.30">
    <property type="match status" value="1"/>
</dbReference>
<dbReference type="Proteomes" id="UP000284375">
    <property type="component" value="Unassembled WGS sequence"/>
</dbReference>
<name>A0A423WG07_CYTCH</name>
<accession>A0A423WG07</accession>
<dbReference type="OrthoDB" id="6129702at2759"/>
<evidence type="ECO:0000256" key="1">
    <source>
        <dbReference type="SAM" id="MobiDB-lite"/>
    </source>
</evidence>
<dbReference type="AlphaFoldDB" id="A0A423WG07"/>
<evidence type="ECO:0000313" key="4">
    <source>
        <dbReference type="Proteomes" id="UP000284375"/>
    </source>
</evidence>
<dbReference type="InterPro" id="IPR002931">
    <property type="entry name" value="Transglutaminase-like"/>
</dbReference>
<dbReference type="InterPro" id="IPR038765">
    <property type="entry name" value="Papain-like_cys_pep_sf"/>
</dbReference>
<reference evidence="3 4" key="1">
    <citation type="submission" date="2015-09" db="EMBL/GenBank/DDBJ databases">
        <title>Host preference determinants of Valsa canker pathogens revealed by comparative genomics.</title>
        <authorList>
            <person name="Yin Z."/>
            <person name="Huang L."/>
        </authorList>
    </citation>
    <scope>NUCLEOTIDE SEQUENCE [LARGE SCALE GENOMIC DNA]</scope>
    <source>
        <strain evidence="3 4">YSFL</strain>
    </source>
</reference>
<organism evidence="3 4">
    <name type="scientific">Cytospora chrysosperma</name>
    <name type="common">Cytospora canker fungus</name>
    <name type="synonym">Sphaeria chrysosperma</name>
    <dbReference type="NCBI Taxonomy" id="252740"/>
    <lineage>
        <taxon>Eukaryota</taxon>
        <taxon>Fungi</taxon>
        <taxon>Dikarya</taxon>
        <taxon>Ascomycota</taxon>
        <taxon>Pezizomycotina</taxon>
        <taxon>Sordariomycetes</taxon>
        <taxon>Sordariomycetidae</taxon>
        <taxon>Diaporthales</taxon>
        <taxon>Cytosporaceae</taxon>
        <taxon>Cytospora</taxon>
    </lineage>
</organism>
<comment type="caution">
    <text evidence="3">The sequence shown here is derived from an EMBL/GenBank/DDBJ whole genome shotgun (WGS) entry which is preliminary data.</text>
</comment>
<dbReference type="GO" id="GO:0005737">
    <property type="term" value="C:cytoplasm"/>
    <property type="evidence" value="ECO:0007669"/>
    <property type="project" value="TreeGrafter"/>
</dbReference>
<sequence>MAKVVKAPLLPKRSMSALPQAENARPSLPPRLPSRPVRSPGPNGAEEAAPALPIRRLPPPPAKFIRTIPEVSGNNAGGTPADPLNAVPPPVPVASRPSAAQIDAMASRGETQQPASCLICRDFSGPDSVAAQYPSSVIDRHDPIGYLAHVLCSPFSSPTDKARAIFTWLHHNIDYDAEGFFTGRIARGTASDTIFSGRAVCEGYARVYEAIAKRAGLECIVVGGHGKGYGFAPVKEGQPPPPRNASGHAWNAVRIDGGKWKLLDSCWGAGHLSDNAYKRSFSPQQFTNSNEMFGMSHFPEDSRYFFREDGRIPTWEEYVLGPTRGERAGWCSNAIDEGICEWNSSPAEKKIPVYSGEVVRFQFAKLCEHWTSERNGKGKPKLLAMLIHGVAGKENEDLGRPGETVQLIAFDNLGGRDARGVTKAEFLSRNGHWGSMGWSVFVTWDLV</sequence>
<dbReference type="InterPro" id="IPR052557">
    <property type="entry name" value="CAP/Cytokinesis_protein"/>
</dbReference>
<evidence type="ECO:0000313" key="3">
    <source>
        <dbReference type="EMBL" id="ROW02359.1"/>
    </source>
</evidence>
<dbReference type="PANTHER" id="PTHR46333:SF5">
    <property type="entry name" value="TRANSGLUTAMINASE-LIKE DOMAIN-CONTAINING PROTEIN"/>
    <property type="match status" value="1"/>
</dbReference>
<dbReference type="EMBL" id="LJZO01000005">
    <property type="protein sequence ID" value="ROW02359.1"/>
    <property type="molecule type" value="Genomic_DNA"/>
</dbReference>
<keyword evidence="4" id="KW-1185">Reference proteome</keyword>
<protein>
    <recommendedName>
        <fullName evidence="2">Transglutaminase-like domain-containing protein</fullName>
    </recommendedName>
</protein>
<feature type="region of interest" description="Disordered" evidence="1">
    <location>
        <begin position="1"/>
        <end position="56"/>
    </location>
</feature>
<feature type="compositionally biased region" description="Low complexity" evidence="1">
    <location>
        <begin position="34"/>
        <end position="55"/>
    </location>
</feature>